<organism evidence="1 2">
    <name type="scientific">Paenibacillus graminis</name>
    <dbReference type="NCBI Taxonomy" id="189425"/>
    <lineage>
        <taxon>Bacteria</taxon>
        <taxon>Bacillati</taxon>
        <taxon>Bacillota</taxon>
        <taxon>Bacilli</taxon>
        <taxon>Bacillales</taxon>
        <taxon>Paenibacillaceae</taxon>
        <taxon>Paenibacillus</taxon>
    </lineage>
</organism>
<dbReference type="STRING" id="189425.PGRAT_23895"/>
<dbReference type="AlphaFoldDB" id="A0A089M962"/>
<dbReference type="EMBL" id="CP009287">
    <property type="protein sequence ID" value="AIQ70341.1"/>
    <property type="molecule type" value="Genomic_DNA"/>
</dbReference>
<dbReference type="RefSeq" id="WP_025705950.1">
    <property type="nucleotide sequence ID" value="NZ_CP009287.1"/>
</dbReference>
<dbReference type="HOGENOM" id="CLU_2789978_0_0_9"/>
<proteinExistence type="predicted"/>
<dbReference type="Proteomes" id="UP000029500">
    <property type="component" value="Chromosome"/>
</dbReference>
<reference evidence="1 2" key="1">
    <citation type="submission" date="2014-08" db="EMBL/GenBank/DDBJ databases">
        <title>Comparative genomics of the Paenibacillus odorifer group.</title>
        <authorList>
            <person name="den Bakker H.C."/>
            <person name="Tsai Y.-C."/>
            <person name="Martin N."/>
            <person name="Korlach J."/>
            <person name="Wiedmann M."/>
        </authorList>
    </citation>
    <scope>NUCLEOTIDE SEQUENCE [LARGE SCALE GENOMIC DNA]</scope>
    <source>
        <strain evidence="1 2">DSM 15220</strain>
    </source>
</reference>
<name>A0A089M962_9BACL</name>
<protein>
    <submittedName>
        <fullName evidence="1">Uncharacterized protein</fullName>
    </submittedName>
</protein>
<dbReference type="KEGG" id="pgm:PGRAT_23895"/>
<evidence type="ECO:0000313" key="2">
    <source>
        <dbReference type="Proteomes" id="UP000029500"/>
    </source>
</evidence>
<keyword evidence="2" id="KW-1185">Reference proteome</keyword>
<accession>A0A089M962</accession>
<evidence type="ECO:0000313" key="1">
    <source>
        <dbReference type="EMBL" id="AIQ70341.1"/>
    </source>
</evidence>
<gene>
    <name evidence="1" type="ORF">PGRAT_23895</name>
</gene>
<sequence>MKSVIEARAWAKNVIEMYRRDMQEAREAGDIENAMACAGRISGVQATFYGIYGEPVNFHEPKDSRESH</sequence>